<keyword evidence="2" id="KW-1185">Reference proteome</keyword>
<dbReference type="KEGG" id="xyk:GT347_22910"/>
<dbReference type="Pfam" id="PF13669">
    <property type="entry name" value="Glyoxalase_4"/>
    <property type="match status" value="1"/>
</dbReference>
<reference evidence="1 2" key="1">
    <citation type="submission" date="2020-01" db="EMBL/GenBank/DDBJ databases">
        <title>Genome sequencing of strain KACC 21265.</title>
        <authorList>
            <person name="Heo J."/>
            <person name="Kim S.-J."/>
            <person name="Kim J.-S."/>
            <person name="Hong S.-B."/>
            <person name="Kwon S.-W."/>
        </authorList>
    </citation>
    <scope>NUCLEOTIDE SEQUENCE [LARGE SCALE GENOMIC DNA]</scope>
    <source>
        <strain evidence="1 2">KACC 21265</strain>
    </source>
</reference>
<name>A0A857JA19_9BURK</name>
<dbReference type="Gene3D" id="3.10.180.10">
    <property type="entry name" value="2,3-Dihydroxybiphenyl 1,2-Dioxygenase, domain 1"/>
    <property type="match status" value="1"/>
</dbReference>
<evidence type="ECO:0000313" key="2">
    <source>
        <dbReference type="Proteomes" id="UP000464787"/>
    </source>
</evidence>
<dbReference type="Proteomes" id="UP000464787">
    <property type="component" value="Chromosome"/>
</dbReference>
<gene>
    <name evidence="1" type="ORF">GT347_22910</name>
</gene>
<sequence>MSRFLGGARQVGFVVHDIEAAMAHWHRVLGVGPWFYKEDVGTTEFSYYGKLSAIPRLSIALANSGDLQIELIQQRNDAPSLYLDSLRRSGEGAQHIAWWTEDRFDILARQLLDAGYVEGHAGRMGQRGRFAYYLHPDLPSGMVELSETSGGKGEYFQKIAAASRDWDGREPVRVMSAAPAAGAS</sequence>
<accession>A0A857JA19</accession>
<proteinExistence type="predicted"/>
<dbReference type="AlphaFoldDB" id="A0A857JA19"/>
<evidence type="ECO:0000313" key="1">
    <source>
        <dbReference type="EMBL" id="QHJ00578.1"/>
    </source>
</evidence>
<organism evidence="1 2">
    <name type="scientific">Xylophilus rhododendri</name>
    <dbReference type="NCBI Taxonomy" id="2697032"/>
    <lineage>
        <taxon>Bacteria</taxon>
        <taxon>Pseudomonadati</taxon>
        <taxon>Pseudomonadota</taxon>
        <taxon>Betaproteobacteria</taxon>
        <taxon>Burkholderiales</taxon>
        <taxon>Xylophilus</taxon>
    </lineage>
</organism>
<dbReference type="EMBL" id="CP047650">
    <property type="protein sequence ID" value="QHJ00578.1"/>
    <property type="molecule type" value="Genomic_DNA"/>
</dbReference>
<protein>
    <submittedName>
        <fullName evidence="1">VOC family protein</fullName>
    </submittedName>
</protein>
<dbReference type="SUPFAM" id="SSF54593">
    <property type="entry name" value="Glyoxalase/Bleomycin resistance protein/Dihydroxybiphenyl dioxygenase"/>
    <property type="match status" value="1"/>
</dbReference>
<dbReference type="InterPro" id="IPR029068">
    <property type="entry name" value="Glyas_Bleomycin-R_OHBP_Dase"/>
</dbReference>
<dbReference type="RefSeq" id="WP_160554388.1">
    <property type="nucleotide sequence ID" value="NZ_CP047650.1"/>
</dbReference>